<reference evidence="7 8" key="1">
    <citation type="submission" date="2015-01" db="EMBL/GenBank/DDBJ databases">
        <title>The Genome Sequence of Ochroconis gallopava CBS43764.</title>
        <authorList>
            <consortium name="The Broad Institute Genomics Platform"/>
            <person name="Cuomo C."/>
            <person name="de Hoog S."/>
            <person name="Gorbushina A."/>
            <person name="Stielow B."/>
            <person name="Teixiera M."/>
            <person name="Abouelleil A."/>
            <person name="Chapman S.B."/>
            <person name="Priest M."/>
            <person name="Young S.K."/>
            <person name="Wortman J."/>
            <person name="Nusbaum C."/>
            <person name="Birren B."/>
        </authorList>
    </citation>
    <scope>NUCLEOTIDE SEQUENCE [LARGE SCALE GENOMIC DNA]</scope>
    <source>
        <strain evidence="7 8">CBS 43764</strain>
    </source>
</reference>
<dbReference type="SUPFAM" id="SSF53474">
    <property type="entry name" value="alpha/beta-Hydrolases"/>
    <property type="match status" value="1"/>
</dbReference>
<dbReference type="AlphaFoldDB" id="A0A0D2AC70"/>
<keyword evidence="5" id="KW-0325">Glycoprotein</keyword>
<dbReference type="MEROPS" id="S10.006"/>
<evidence type="ECO:0000256" key="4">
    <source>
        <dbReference type="ARBA" id="ARBA00022801"/>
    </source>
</evidence>
<feature type="signal peptide" evidence="6">
    <location>
        <begin position="1"/>
        <end position="25"/>
    </location>
</feature>
<dbReference type="GeneID" id="27312691"/>
<keyword evidence="6" id="KW-0732">Signal</keyword>
<dbReference type="EC" id="3.4.16.-" evidence="6"/>
<dbReference type="RefSeq" id="XP_016214322.1">
    <property type="nucleotide sequence ID" value="XM_016358120.1"/>
</dbReference>
<keyword evidence="3 6" id="KW-0645">Protease</keyword>
<dbReference type="OrthoDB" id="443318at2759"/>
<evidence type="ECO:0000256" key="1">
    <source>
        <dbReference type="ARBA" id="ARBA00009431"/>
    </source>
</evidence>
<dbReference type="HOGENOM" id="CLU_008523_12_3_1"/>
<name>A0A0D2AC70_9PEZI</name>
<proteinExistence type="inferred from homology"/>
<evidence type="ECO:0000256" key="6">
    <source>
        <dbReference type="RuleBase" id="RU361156"/>
    </source>
</evidence>
<dbReference type="Proteomes" id="UP000053259">
    <property type="component" value="Unassembled WGS sequence"/>
</dbReference>
<evidence type="ECO:0000256" key="3">
    <source>
        <dbReference type="ARBA" id="ARBA00022670"/>
    </source>
</evidence>
<dbReference type="Pfam" id="PF00450">
    <property type="entry name" value="Peptidase_S10"/>
    <property type="match status" value="1"/>
</dbReference>
<dbReference type="EMBL" id="KN847541">
    <property type="protein sequence ID" value="KIW04453.1"/>
    <property type="molecule type" value="Genomic_DNA"/>
</dbReference>
<dbReference type="PROSITE" id="PS00131">
    <property type="entry name" value="CARBOXYPEPT_SER_SER"/>
    <property type="match status" value="1"/>
</dbReference>
<keyword evidence="2 6" id="KW-0121">Carboxypeptidase</keyword>
<evidence type="ECO:0000256" key="5">
    <source>
        <dbReference type="ARBA" id="ARBA00023180"/>
    </source>
</evidence>
<dbReference type="PANTHER" id="PTHR11802:SF479">
    <property type="entry name" value="CARBOXYPEPTIDASE"/>
    <property type="match status" value="1"/>
</dbReference>
<dbReference type="GO" id="GO:0004185">
    <property type="term" value="F:serine-type carboxypeptidase activity"/>
    <property type="evidence" value="ECO:0007669"/>
    <property type="project" value="UniProtKB-UniRule"/>
</dbReference>
<dbReference type="PANTHER" id="PTHR11802">
    <property type="entry name" value="SERINE PROTEASE FAMILY S10 SERINE CARBOXYPEPTIDASE"/>
    <property type="match status" value="1"/>
</dbReference>
<feature type="chain" id="PRO_5006514703" description="Carboxypeptidase" evidence="6">
    <location>
        <begin position="26"/>
        <end position="494"/>
    </location>
</feature>
<dbReference type="STRING" id="253628.A0A0D2AC70"/>
<accession>A0A0D2AC70</accession>
<dbReference type="InterPro" id="IPR029058">
    <property type="entry name" value="AB_hydrolase_fold"/>
</dbReference>
<evidence type="ECO:0000256" key="2">
    <source>
        <dbReference type="ARBA" id="ARBA00022645"/>
    </source>
</evidence>
<dbReference type="InParanoid" id="A0A0D2AC70"/>
<dbReference type="InterPro" id="IPR001563">
    <property type="entry name" value="Peptidase_S10"/>
</dbReference>
<comment type="similarity">
    <text evidence="1 6">Belongs to the peptidase S10 family.</text>
</comment>
<dbReference type="GO" id="GO:0006508">
    <property type="term" value="P:proteolysis"/>
    <property type="evidence" value="ECO:0007669"/>
    <property type="project" value="UniProtKB-KW"/>
</dbReference>
<dbReference type="VEuPathDB" id="FungiDB:PV09_04718"/>
<protein>
    <recommendedName>
        <fullName evidence="6">Carboxypeptidase</fullName>
        <ecNumber evidence="6">3.4.16.-</ecNumber>
    </recommendedName>
</protein>
<keyword evidence="4 6" id="KW-0378">Hydrolase</keyword>
<dbReference type="InterPro" id="IPR018202">
    <property type="entry name" value="Ser_caboxypep_ser_AS"/>
</dbReference>
<evidence type="ECO:0000313" key="7">
    <source>
        <dbReference type="EMBL" id="KIW04453.1"/>
    </source>
</evidence>
<sequence>MIFRSCLRVAALGASLASAIPLSSALGQIAHEVEVNRRQVDNSTFRFLNGNTQPFQVKSLPDVPFNLGEMYSGLMPIVTGDSSRELFFIFQPTTGEPVDELTVWLNGGPGCSSLEGFFQENGLFLWQAGDVTPSENPYSWVKETNMLWVEQPVGTGYTQGVATATSEEDIAQDFINFFKNFQTTFGISNFKIYVTGESYAGRYVPYISAAILNQQDPTHFDLRGAMVYDPCIGQFDYVQEQVPTYDFVRAHADIFQFDNDFMSQLESMHVSCGYKDFQEKYYAFPPAGVQPNVRTKSNCDIFNTAANQAQQINQCFNIYEVNQTCPTPQDPMVDNMFDSSNGKTNYFNRDDVKEALHAPSDVQWTECSNSPVFVGRGGPEGEGDLSLDSIIKVLPQVIEATNRTLVINGDLDMIIITNGTLMAIQNMTFNGYMGFQQEPNTPINIDGLGEAGRYHIERGLLWGETYNSGHMGPEYQPAVSLRHLQWMRGVIEEL</sequence>
<evidence type="ECO:0000313" key="8">
    <source>
        <dbReference type="Proteomes" id="UP000053259"/>
    </source>
</evidence>
<gene>
    <name evidence="7" type="ORF">PV09_04718</name>
</gene>
<dbReference type="Gene3D" id="3.40.50.1820">
    <property type="entry name" value="alpha/beta hydrolase"/>
    <property type="match status" value="1"/>
</dbReference>
<organism evidence="7 8">
    <name type="scientific">Verruconis gallopava</name>
    <dbReference type="NCBI Taxonomy" id="253628"/>
    <lineage>
        <taxon>Eukaryota</taxon>
        <taxon>Fungi</taxon>
        <taxon>Dikarya</taxon>
        <taxon>Ascomycota</taxon>
        <taxon>Pezizomycotina</taxon>
        <taxon>Dothideomycetes</taxon>
        <taxon>Pleosporomycetidae</taxon>
        <taxon>Venturiales</taxon>
        <taxon>Sympoventuriaceae</taxon>
        <taxon>Verruconis</taxon>
    </lineage>
</organism>
<dbReference type="PRINTS" id="PR00724">
    <property type="entry name" value="CRBOXYPTASEC"/>
</dbReference>
<keyword evidence="8" id="KW-1185">Reference proteome</keyword>